<keyword evidence="1" id="KW-0732">Signal</keyword>
<dbReference type="EMBL" id="FUZZ01000001">
    <property type="protein sequence ID" value="SKD00629.1"/>
    <property type="molecule type" value="Genomic_DNA"/>
</dbReference>
<organism evidence="2 3">
    <name type="scientific">Chitinophaga ginsengisegetis</name>
    <dbReference type="NCBI Taxonomy" id="393003"/>
    <lineage>
        <taxon>Bacteria</taxon>
        <taxon>Pseudomonadati</taxon>
        <taxon>Bacteroidota</taxon>
        <taxon>Chitinophagia</taxon>
        <taxon>Chitinophagales</taxon>
        <taxon>Chitinophagaceae</taxon>
        <taxon>Chitinophaga</taxon>
    </lineage>
</organism>
<dbReference type="Pfam" id="PF12741">
    <property type="entry name" value="SusD-like"/>
    <property type="match status" value="2"/>
</dbReference>
<dbReference type="STRING" id="393003.SAMN05660461_1894"/>
<protein>
    <submittedName>
        <fullName evidence="2">Susd and RagB outer membrane lipoprotein</fullName>
    </submittedName>
</protein>
<dbReference type="AlphaFoldDB" id="A0A1T5NKJ9"/>
<dbReference type="SUPFAM" id="SSF48452">
    <property type="entry name" value="TPR-like"/>
    <property type="match status" value="1"/>
</dbReference>
<dbReference type="Proteomes" id="UP000190166">
    <property type="component" value="Unassembled WGS sequence"/>
</dbReference>
<dbReference type="Gene3D" id="1.25.40.390">
    <property type="match status" value="2"/>
</dbReference>
<feature type="signal peptide" evidence="1">
    <location>
        <begin position="1"/>
        <end position="23"/>
    </location>
</feature>
<proteinExistence type="predicted"/>
<sequence>MKKILIKSGWALAAFAMVMSACNKFEEINQNPKDASLNQVQVEYFINNSIIGAQMDPNIAERSFVLYWKTASRQHLSGGLSSGAVDDGWSSEYYRYSSGWLNSINTAIQIADEKAQAGDTKPYTDNLKQVARIWRAYLLSELSDNFGPIPINAFQGTNPEFVSVKDVYYFALAELKDASSKLNTTIVPSDELKKTDPAFGYDFMKWKRYANSMRLRLAMRLSEVDPGKAKAEFEAAAAGDLMTNMLDIFQVQEKPGWDALTGVMSREWNSQILSTTLENIYTGLGDIKTADQVDASLQSYIRPANWAGLQLTDHFSTMTNDPFAGFWFDGLPQTVDPRAYKAFIPAGDFTNPNFSKYPSYDQATWETTARNLLDGTGAVVKTLDGKFAWNGSNAGAWGVKGTRNQWRAYPGAAPRLGQQFRNSSNKRVFFAPWETHFLLAEAAVRGWAVPLGGKAAYEKGIAQSFEYWQVEGFLGTYLASTSYNMTGTSVSWDHTAEPPATHTMDFKNGYTGTAGTVAIKYPVNNLYKNGTVKNDLLTKIITQKYIAQVPWLPLEGWNDKRRLGLPFFENPNVEEPLGTLPTLNASNYMTSNVKFFPQRLKYPSSLKNTNAAGYNQAISFLGAGGDEVLTPLWWAIKQ</sequence>
<keyword evidence="3" id="KW-1185">Reference proteome</keyword>
<dbReference type="InterPro" id="IPR024302">
    <property type="entry name" value="SusD-like"/>
</dbReference>
<feature type="chain" id="PRO_5012188528" evidence="1">
    <location>
        <begin position="24"/>
        <end position="638"/>
    </location>
</feature>
<gene>
    <name evidence="2" type="ORF">SAMN05660461_1894</name>
</gene>
<dbReference type="RefSeq" id="WP_079469126.1">
    <property type="nucleotide sequence ID" value="NZ_FUZZ01000001.1"/>
</dbReference>
<evidence type="ECO:0000256" key="1">
    <source>
        <dbReference type="SAM" id="SignalP"/>
    </source>
</evidence>
<keyword evidence="2" id="KW-0449">Lipoprotein</keyword>
<evidence type="ECO:0000313" key="3">
    <source>
        <dbReference type="Proteomes" id="UP000190166"/>
    </source>
</evidence>
<accession>A0A1T5NKJ9</accession>
<dbReference type="InterPro" id="IPR011990">
    <property type="entry name" value="TPR-like_helical_dom_sf"/>
</dbReference>
<reference evidence="2 3" key="1">
    <citation type="submission" date="2017-02" db="EMBL/GenBank/DDBJ databases">
        <authorList>
            <person name="Peterson S.W."/>
        </authorList>
    </citation>
    <scope>NUCLEOTIDE SEQUENCE [LARGE SCALE GENOMIC DNA]</scope>
    <source>
        <strain evidence="2 3">DSM 18108</strain>
    </source>
</reference>
<name>A0A1T5NKJ9_9BACT</name>
<dbReference type="PROSITE" id="PS51257">
    <property type="entry name" value="PROKAR_LIPOPROTEIN"/>
    <property type="match status" value="1"/>
</dbReference>
<evidence type="ECO:0000313" key="2">
    <source>
        <dbReference type="EMBL" id="SKD00629.1"/>
    </source>
</evidence>